<keyword evidence="1" id="KW-0433">Leucine-rich repeat</keyword>
<evidence type="ECO:0000256" key="2">
    <source>
        <dbReference type="ARBA" id="ARBA00022729"/>
    </source>
</evidence>
<evidence type="ECO:0000259" key="5">
    <source>
        <dbReference type="SMART" id="SM00082"/>
    </source>
</evidence>
<keyword evidence="4" id="KW-0472">Membrane</keyword>
<evidence type="ECO:0000313" key="8">
    <source>
        <dbReference type="Proteomes" id="UP000274756"/>
    </source>
</evidence>
<evidence type="ECO:0000256" key="3">
    <source>
        <dbReference type="SAM" id="MobiDB-lite"/>
    </source>
</evidence>
<accession>A0A0N4UBM8</accession>
<gene>
    <name evidence="6" type="ORF">DME_LOCUS8501</name>
</gene>
<feature type="compositionally biased region" description="Pro residues" evidence="3">
    <location>
        <begin position="164"/>
        <end position="176"/>
    </location>
</feature>
<dbReference type="SMART" id="SM00082">
    <property type="entry name" value="LRRCT"/>
    <property type="match status" value="1"/>
</dbReference>
<reference evidence="9" key="1">
    <citation type="submission" date="2017-02" db="UniProtKB">
        <authorList>
            <consortium name="WormBaseParasite"/>
        </authorList>
    </citation>
    <scope>IDENTIFICATION</scope>
</reference>
<name>A0A0N4UBM8_DRAME</name>
<dbReference type="Proteomes" id="UP000038040">
    <property type="component" value="Unplaced"/>
</dbReference>
<keyword evidence="2" id="KW-0732">Signal</keyword>
<sequence>MENSLVSIRLIVYLSDNPWDCGCLINELKKHILERYNYRWTLRYDNIRCSTPLQLKDTAVLHLNHISDCAILFGARYGLSQFSEITILFILLVSIAIIASLFIFFIYYRREHKLKSKPKYGDILESQSRIALTLSQHLSGSPSSATEPLTPPLESPLSGISTKIPPPPPPPIIANF</sequence>
<evidence type="ECO:0000313" key="6">
    <source>
        <dbReference type="EMBL" id="VDN58528.1"/>
    </source>
</evidence>
<proteinExistence type="predicted"/>
<evidence type="ECO:0000256" key="4">
    <source>
        <dbReference type="SAM" id="Phobius"/>
    </source>
</evidence>
<dbReference type="EMBL" id="UYYG01001169">
    <property type="protein sequence ID" value="VDN58528.1"/>
    <property type="molecule type" value="Genomic_DNA"/>
</dbReference>
<keyword evidence="8" id="KW-1185">Reference proteome</keyword>
<dbReference type="WBParaSite" id="DME_0000461801-mRNA-1">
    <property type="protein sequence ID" value="DME_0000461801-mRNA-1"/>
    <property type="gene ID" value="DME_0000461801"/>
</dbReference>
<feature type="transmembrane region" description="Helical" evidence="4">
    <location>
        <begin position="85"/>
        <end position="108"/>
    </location>
</feature>
<reference evidence="6 8" key="2">
    <citation type="submission" date="2018-11" db="EMBL/GenBank/DDBJ databases">
        <authorList>
            <consortium name="Pathogen Informatics"/>
        </authorList>
    </citation>
    <scope>NUCLEOTIDE SEQUENCE [LARGE SCALE GENOMIC DNA]</scope>
</reference>
<dbReference type="STRING" id="318479.A0A0N4UBM8"/>
<protein>
    <submittedName>
        <fullName evidence="9">LRRCT domain-containing protein</fullName>
    </submittedName>
</protein>
<feature type="region of interest" description="Disordered" evidence="3">
    <location>
        <begin position="138"/>
        <end position="176"/>
    </location>
</feature>
<evidence type="ECO:0000313" key="9">
    <source>
        <dbReference type="WBParaSite" id="DME_0000461801-mRNA-1"/>
    </source>
</evidence>
<evidence type="ECO:0000313" key="7">
    <source>
        <dbReference type="Proteomes" id="UP000038040"/>
    </source>
</evidence>
<dbReference type="InterPro" id="IPR000483">
    <property type="entry name" value="Cys-rich_flank_reg_C"/>
</dbReference>
<dbReference type="OrthoDB" id="5845649at2759"/>
<dbReference type="Proteomes" id="UP000274756">
    <property type="component" value="Unassembled WGS sequence"/>
</dbReference>
<evidence type="ECO:0000256" key="1">
    <source>
        <dbReference type="ARBA" id="ARBA00022614"/>
    </source>
</evidence>
<keyword evidence="4" id="KW-0812">Transmembrane</keyword>
<organism evidence="7 9">
    <name type="scientific">Dracunculus medinensis</name>
    <name type="common">Guinea worm</name>
    <dbReference type="NCBI Taxonomy" id="318479"/>
    <lineage>
        <taxon>Eukaryota</taxon>
        <taxon>Metazoa</taxon>
        <taxon>Ecdysozoa</taxon>
        <taxon>Nematoda</taxon>
        <taxon>Chromadorea</taxon>
        <taxon>Rhabditida</taxon>
        <taxon>Spirurina</taxon>
        <taxon>Dracunculoidea</taxon>
        <taxon>Dracunculidae</taxon>
        <taxon>Dracunculus</taxon>
    </lineage>
</organism>
<feature type="domain" description="LRRCT" evidence="5">
    <location>
        <begin position="17"/>
        <end position="70"/>
    </location>
</feature>
<dbReference type="Gene3D" id="3.80.10.10">
    <property type="entry name" value="Ribonuclease Inhibitor"/>
    <property type="match status" value="1"/>
</dbReference>
<dbReference type="InterPro" id="IPR032675">
    <property type="entry name" value="LRR_dom_sf"/>
</dbReference>
<keyword evidence="4" id="KW-1133">Transmembrane helix</keyword>
<dbReference type="AlphaFoldDB" id="A0A0N4UBM8"/>